<dbReference type="EMBL" id="CAOF01000062">
    <property type="protein sequence ID" value="CCO45684.1"/>
    <property type="molecule type" value="Genomic_DNA"/>
</dbReference>
<dbReference type="InterPro" id="IPR003718">
    <property type="entry name" value="OsmC/Ohr_fam"/>
</dbReference>
<gene>
    <name evidence="1" type="ORF">VIBNISOn1_1540051</name>
</gene>
<dbReference type="Proteomes" id="UP000018211">
    <property type="component" value="Unassembled WGS sequence"/>
</dbReference>
<accession>A0AAV2VMK7</accession>
<protein>
    <submittedName>
        <fullName evidence="1">Peroxiredoxin, OsmC-like protein</fullName>
    </submittedName>
</protein>
<dbReference type="RefSeq" id="WP_022611076.1">
    <property type="nucleotide sequence ID" value="NZ_LK391965.1"/>
</dbReference>
<name>A0AAV2VMK7_9VIBR</name>
<proteinExistence type="predicted"/>
<evidence type="ECO:0000313" key="1">
    <source>
        <dbReference type="EMBL" id="CCO45684.1"/>
    </source>
</evidence>
<comment type="caution">
    <text evidence="1">The sequence shown here is derived from an EMBL/GenBank/DDBJ whole genome shotgun (WGS) entry which is preliminary data.</text>
</comment>
<evidence type="ECO:0000313" key="2">
    <source>
        <dbReference type="Proteomes" id="UP000018211"/>
    </source>
</evidence>
<dbReference type="InterPro" id="IPR052707">
    <property type="entry name" value="OsmC_Ohr_Peroxiredoxin"/>
</dbReference>
<sequence>MTTHCATVRWQKLPEQPFTDSQFSRVHTWEFDGGVCIPASPSPEILPPPLSDESAVDPEEAYIATLSSCHMMAFLAIAAKRKYVVEQYRDTAQGVLSKNENGKLWVSKVCLCPDVQFSGDRIPSPEQVRKLHKLAHKNCFIANSVKTTIEISSTV</sequence>
<reference evidence="1 2" key="1">
    <citation type="journal article" date="2013" name="ISME J.">
        <title>Comparative genomics of pathogenic lineages of Vibrio nigripulchritudo identifies virulence-associated traits.</title>
        <authorList>
            <person name="Goudenege D."/>
            <person name="Labreuche Y."/>
            <person name="Krin E."/>
            <person name="Ansquer D."/>
            <person name="Mangenot S."/>
            <person name="Calteau A."/>
            <person name="Medigue C."/>
            <person name="Mazel D."/>
            <person name="Polz M.F."/>
            <person name="Le Roux F."/>
        </authorList>
    </citation>
    <scope>NUCLEOTIDE SEQUENCE [LARGE SCALE GENOMIC DNA]</scope>
    <source>
        <strain evidence="1 2">SOn1</strain>
    </source>
</reference>
<organism evidence="1 2">
    <name type="scientific">Vibrio nigripulchritudo SOn1</name>
    <dbReference type="NCBI Taxonomy" id="1238450"/>
    <lineage>
        <taxon>Bacteria</taxon>
        <taxon>Pseudomonadati</taxon>
        <taxon>Pseudomonadota</taxon>
        <taxon>Gammaproteobacteria</taxon>
        <taxon>Vibrionales</taxon>
        <taxon>Vibrionaceae</taxon>
        <taxon>Vibrio</taxon>
    </lineage>
</organism>
<dbReference type="AlphaFoldDB" id="A0AAV2VMK7"/>
<dbReference type="Pfam" id="PF02566">
    <property type="entry name" value="OsmC"/>
    <property type="match status" value="1"/>
</dbReference>
<dbReference type="SUPFAM" id="SSF82784">
    <property type="entry name" value="OsmC-like"/>
    <property type="match status" value="1"/>
</dbReference>
<dbReference type="InterPro" id="IPR036102">
    <property type="entry name" value="OsmC/Ohrsf"/>
</dbReference>
<dbReference type="InterPro" id="IPR015946">
    <property type="entry name" value="KH_dom-like_a/b"/>
</dbReference>
<dbReference type="Gene3D" id="3.30.300.20">
    <property type="match status" value="1"/>
</dbReference>
<dbReference type="PANTHER" id="PTHR42830:SF2">
    <property type="entry name" value="OSMC_OHR FAMILY PROTEIN"/>
    <property type="match status" value="1"/>
</dbReference>
<dbReference type="PANTHER" id="PTHR42830">
    <property type="entry name" value="OSMOTICALLY INDUCIBLE FAMILY PROTEIN"/>
    <property type="match status" value="1"/>
</dbReference>